<comment type="caution">
    <text evidence="3">The sequence shown here is derived from an EMBL/GenBank/DDBJ whole genome shotgun (WGS) entry which is preliminary data.</text>
</comment>
<feature type="region of interest" description="Disordered" evidence="2">
    <location>
        <begin position="660"/>
        <end position="780"/>
    </location>
</feature>
<feature type="compositionally biased region" description="Basic and acidic residues" evidence="2">
    <location>
        <begin position="739"/>
        <end position="756"/>
    </location>
</feature>
<evidence type="ECO:0000313" key="3">
    <source>
        <dbReference type="EMBL" id="MDI1489360.1"/>
    </source>
</evidence>
<name>A0AA43TWQ7_9LECA</name>
<feature type="compositionally biased region" description="Polar residues" evidence="2">
    <location>
        <begin position="760"/>
        <end position="780"/>
    </location>
</feature>
<feature type="compositionally biased region" description="Polar residues" evidence="2">
    <location>
        <begin position="382"/>
        <end position="391"/>
    </location>
</feature>
<feature type="region of interest" description="Disordered" evidence="2">
    <location>
        <begin position="464"/>
        <end position="508"/>
    </location>
</feature>
<dbReference type="AlphaFoldDB" id="A0AA43TWQ7"/>
<accession>A0AA43TWQ7</accession>
<feature type="compositionally biased region" description="Polar residues" evidence="2">
    <location>
        <begin position="721"/>
        <end position="737"/>
    </location>
</feature>
<feature type="region of interest" description="Disordered" evidence="2">
    <location>
        <begin position="524"/>
        <end position="570"/>
    </location>
</feature>
<gene>
    <name evidence="3" type="ORF">OHK93_008638</name>
</gene>
<keyword evidence="4" id="KW-1185">Reference proteome</keyword>
<dbReference type="Gene3D" id="1.10.555.10">
    <property type="entry name" value="Rho GTPase activation protein"/>
    <property type="match status" value="1"/>
</dbReference>
<feature type="coiled-coil region" evidence="1">
    <location>
        <begin position="783"/>
        <end position="855"/>
    </location>
</feature>
<evidence type="ECO:0000256" key="1">
    <source>
        <dbReference type="SAM" id="Coils"/>
    </source>
</evidence>
<keyword evidence="1" id="KW-0175">Coiled coil</keyword>
<feature type="compositionally biased region" description="Polar residues" evidence="2">
    <location>
        <begin position="491"/>
        <end position="508"/>
    </location>
</feature>
<dbReference type="SUPFAM" id="SSF48350">
    <property type="entry name" value="GTPase activation domain, GAP"/>
    <property type="match status" value="1"/>
</dbReference>
<protein>
    <recommendedName>
        <fullName evidence="5">Rho-GAP domain-containing protein</fullName>
    </recommendedName>
</protein>
<feature type="region of interest" description="Disordered" evidence="2">
    <location>
        <begin position="412"/>
        <end position="452"/>
    </location>
</feature>
<dbReference type="EMBL" id="JAPUFD010000009">
    <property type="protein sequence ID" value="MDI1489360.1"/>
    <property type="molecule type" value="Genomic_DNA"/>
</dbReference>
<feature type="compositionally biased region" description="Basic residues" evidence="2">
    <location>
        <begin position="366"/>
        <end position="376"/>
    </location>
</feature>
<feature type="region of interest" description="Disordered" evidence="2">
    <location>
        <begin position="366"/>
        <end position="393"/>
    </location>
</feature>
<reference evidence="3" key="1">
    <citation type="journal article" date="2023" name="Genome Biol. Evol.">
        <title>First Whole Genome Sequence and Flow Cytometry Genome Size Data for the Lichen-Forming Fungus Ramalina farinacea (Ascomycota).</title>
        <authorList>
            <person name="Llewellyn T."/>
            <person name="Mian S."/>
            <person name="Hill R."/>
            <person name="Leitch I.J."/>
            <person name="Gaya E."/>
        </authorList>
    </citation>
    <scope>NUCLEOTIDE SEQUENCE</scope>
    <source>
        <strain evidence="3">LIQ254RAFAR</strain>
    </source>
</reference>
<evidence type="ECO:0000256" key="2">
    <source>
        <dbReference type="SAM" id="MobiDB-lite"/>
    </source>
</evidence>
<feature type="region of interest" description="Disordered" evidence="2">
    <location>
        <begin position="245"/>
        <end position="264"/>
    </location>
</feature>
<dbReference type="InterPro" id="IPR008936">
    <property type="entry name" value="Rho_GTPase_activation_prot"/>
</dbReference>
<sequence>MSRRKSISGMVSDGSRKNILDKKSLEETGRLGGTGAIKLPQGFAVNQLILPTCVNAPGLFRVSGQTTIVNALYDYYSHQFFQAGSPSKVQTTVQPGSLPLHIDYALPDVASFFKKVLNGLPGGLLGSVELFNSLRAIFLNEKLEPLYNTSQAEATSQRARLIALAVSSLHSPFRTSLIQAVLGLFAYLGQEAEKARQMSPVGGNGNLTKKELSELMGFQSLGVCLGPLLIGNLIDQVDCNDNGEGDHARISTESNSRAKKKRLSTGSAKLDASSALEAHVDRANLSASIMQLLLLTWPEVVTQLSIITNAAGASSEGENMRRPKRSSSQLQNHHAIKVSDEELQFLSLMRSGMMREGIPGGTTLKRKIKARSRSRMLRMSSKDASQSSLSHHQMPADIEPSILPLLAESSSSLQHLSQGRPNPDIAEVARVRESGSPVERRRRPQALKLDPMAMGQILPPRISSHQASFSSSHASIRDQQGNRPATADPRSISSTGPPGINENSSVSQNGIHADHAFPKELPEQHSSINSAHDWHPPRKSSLHLKTPTLTNPRDKTPASGGEEEIRHDPNVEYKTDITPTSDSFQQGAPRFLTQPDYGDVKLTPRSAGNVKGLRAKTTADLSLPVIQALIRPLPSEISPLDDPFATLTVSSFLKETQIPKPVNSVGRERQTSSLPCTPKRDSYSPLKRQSPLLRAEKRTESAQPANTDVGVQIARGIQGDTDGSSNVASLNQSTTNPKSHHDSLDIPRSTFIERGRSKSRSPSAGARNSDSPPLTVKRSGSVNTALYAQITRLQKEIEQKNEELNTTRRSLEAARASREGGLVTDAEKGTLNEKVREAKKERDLWRSRAEDAEKRLASLGVLAQTVAKQRRDTNACTRNGMRSVDLQINMLGGGGLRKVNPDHSSASDD</sequence>
<feature type="compositionally biased region" description="Low complexity" evidence="2">
    <location>
        <begin position="464"/>
        <end position="474"/>
    </location>
</feature>
<evidence type="ECO:0008006" key="5">
    <source>
        <dbReference type="Google" id="ProtNLM"/>
    </source>
</evidence>
<dbReference type="Proteomes" id="UP001161017">
    <property type="component" value="Unassembled WGS sequence"/>
</dbReference>
<evidence type="ECO:0000313" key="4">
    <source>
        <dbReference type="Proteomes" id="UP001161017"/>
    </source>
</evidence>
<feature type="region of interest" description="Disordered" evidence="2">
    <location>
        <begin position="311"/>
        <end position="332"/>
    </location>
</feature>
<organism evidence="3 4">
    <name type="scientific">Ramalina farinacea</name>
    <dbReference type="NCBI Taxonomy" id="258253"/>
    <lineage>
        <taxon>Eukaryota</taxon>
        <taxon>Fungi</taxon>
        <taxon>Dikarya</taxon>
        <taxon>Ascomycota</taxon>
        <taxon>Pezizomycotina</taxon>
        <taxon>Lecanoromycetes</taxon>
        <taxon>OSLEUM clade</taxon>
        <taxon>Lecanoromycetidae</taxon>
        <taxon>Lecanorales</taxon>
        <taxon>Lecanorineae</taxon>
        <taxon>Ramalinaceae</taxon>
        <taxon>Ramalina</taxon>
    </lineage>
</organism>
<proteinExistence type="predicted"/>